<dbReference type="GO" id="GO:0008409">
    <property type="term" value="F:5'-3' exonuclease activity"/>
    <property type="evidence" value="ECO:0007669"/>
    <property type="project" value="UniProtKB-UniRule"/>
</dbReference>
<evidence type="ECO:0000256" key="1">
    <source>
        <dbReference type="ARBA" id="ARBA00022485"/>
    </source>
</evidence>
<keyword evidence="9 14" id="KW-0067">ATP-binding</keyword>
<dbReference type="AlphaFoldDB" id="A0A841L3F3"/>
<dbReference type="PROSITE" id="PS51217">
    <property type="entry name" value="UVRD_HELICASE_CTER"/>
    <property type="match status" value="1"/>
</dbReference>
<evidence type="ECO:0000256" key="12">
    <source>
        <dbReference type="ARBA" id="ARBA00023125"/>
    </source>
</evidence>
<dbReference type="Gene3D" id="3.40.50.300">
    <property type="entry name" value="P-loop containing nucleotide triphosphate hydrolases"/>
    <property type="match status" value="4"/>
</dbReference>
<dbReference type="Pfam" id="PF13361">
    <property type="entry name" value="UvrD_C"/>
    <property type="match status" value="1"/>
</dbReference>
<evidence type="ECO:0000313" key="16">
    <source>
        <dbReference type="EMBL" id="MBB6217672.1"/>
    </source>
</evidence>
<evidence type="ECO:0000313" key="17">
    <source>
        <dbReference type="Proteomes" id="UP000579281"/>
    </source>
</evidence>
<keyword evidence="4 14" id="KW-0547">Nucleotide-binding</keyword>
<keyword evidence="6 14" id="KW-0378">Hydrolase</keyword>
<dbReference type="PANTHER" id="PTHR30591:SF1">
    <property type="entry name" value="RECBCD ENZYME SUBUNIT RECC"/>
    <property type="match status" value="1"/>
</dbReference>
<evidence type="ECO:0000256" key="3">
    <source>
        <dbReference type="ARBA" id="ARBA00022723"/>
    </source>
</evidence>
<dbReference type="InterPro" id="IPR049035">
    <property type="entry name" value="ADDB_N"/>
</dbReference>
<dbReference type="InterPro" id="IPR038726">
    <property type="entry name" value="PDDEXK_AddAB-type"/>
</dbReference>
<dbReference type="RefSeq" id="WP_184312162.1">
    <property type="nucleotide sequence ID" value="NZ_JACHEN010000026.1"/>
</dbReference>
<sequence length="1135" mass="131713">MSIRYIFGRSGRGKTHYILEEIKARLKEDPDHKLILIVPDQFTLQAERDLIEKLKLPGILKVEVLSFTRLAHNVLNEVGGRTRVHINDQGKSMVLRKVIDAGEKQLTIYRKISQQEGFIEKFCQLLCELKQHDVKPGDLVIQGEALEEDSILRSKLQDIAYIYEQFDQSLQGNYIDTEDYMNMMADKLEQAQFLQGAEIWIDGFNSFTPQIYRILEKLMLVAKRITVSFTMDFAGRERDGDLFKISETTYGRLHEIALNLGLPGEIIDLEAMAYHDSKKPPELLHLERELYAYPYVPYPGEVKNLELFAGINLHTEIETMAAQILYLIRDKGHRWNDIAVVCGDLESYGTLIKRVFEEYEIPYFLDQKRPISNNPLILFLLSALITIQRGYRYEDIFRLLKTGFGGLSSEEYEELENYVLRYGIQGNRWKEDFDRGEVDVIESVNSWRVRLINPIEKLEKKIKGKKTVAEMTRALYDYLEEVDVHGKLQDWVEELRDKGQHEHVNENAQIWNIILDTFDQLVEILGEQRITLKEYIRILDAGFASLEVGIIPTTIDQILIGNIQRSKSHDIKALFVLGVNDGVLPSGKDEDGILAEREKLVMKEMGLVLGTDRERKAYEEKFNIYSAFSRPSEYLWLSYALADQEGKAMRPSILMDRVKKIFKGIQVKSDVVNDVQHQLHMIATKNSTFKYLVENMRLNLDGKPMEAMWWDVYEWYYGQDEWKAKREAIAEGFFHQNQVDYLGDYQAKALYQTPIRSSVSRLEQFVNCPFAHFVKYGLKPKERDYFKVEAPDIGELFHHAMEDFTKALKDSGQSWRELDKNQCDEMIDRVIDGVVPNYNHGVMFSTHRYRYLVNRLKRISRRAVWTMTEHLKRSSFEPMGYEVSFGQGGYYPPIEIELADGEKLYLEGRIDRVDILEEDEACYIKIMDYKSGKKDFSLSNVYHGFELQLMIYLDAVLSHHGNTNKKNTIPAGVFYFRIDDPLVKTDEKIAETIEKEIRRRLKLKGLALRDVRIVRELDREIDGHSDIIPVAVSKNGEFYKNSSAIDGEAFTALIGHVRGLVKEITYEMMKGNVRIAPSKNNKQVACEFCSYKGICQFDNLLEDNQYRNIEKLSDEEVMKRMAPRRGEVDGDGKVD</sequence>
<keyword evidence="3 14" id="KW-0479">Metal-binding</keyword>
<feature type="binding site" evidence="14">
    <location>
        <position position="1095"/>
    </location>
    <ligand>
        <name>[4Fe-4S] cluster</name>
        <dbReference type="ChEBI" id="CHEBI:49883"/>
    </ligand>
</feature>
<dbReference type="GO" id="GO:0004386">
    <property type="term" value="F:helicase activity"/>
    <property type="evidence" value="ECO:0007669"/>
    <property type="project" value="UniProtKB-KW"/>
</dbReference>
<proteinExistence type="inferred from homology"/>
<evidence type="ECO:0000256" key="4">
    <source>
        <dbReference type="ARBA" id="ARBA00022741"/>
    </source>
</evidence>
<keyword evidence="13 14" id="KW-0234">DNA repair</keyword>
<dbReference type="Gene3D" id="3.90.320.10">
    <property type="match status" value="1"/>
</dbReference>
<feature type="binding site" evidence="14">
    <location>
        <position position="1086"/>
    </location>
    <ligand>
        <name>[4Fe-4S] cluster</name>
        <dbReference type="ChEBI" id="CHEBI:49883"/>
    </ligand>
</feature>
<comment type="function">
    <text evidence="14">The heterodimer acts as both an ATP-dependent DNA helicase and an ATP-dependent, dual-direction single-stranded exonuclease. Recognizes the chi site generating a DNA molecule suitable for the initiation of homologous recombination. The AddB subunit has 5' -&gt; 3' nuclease activity but not helicase activity.</text>
</comment>
<dbReference type="InterPro" id="IPR014140">
    <property type="entry name" value="DNA_helicase_suAddB"/>
</dbReference>
<dbReference type="GO" id="GO:0051539">
    <property type="term" value="F:4 iron, 4 sulfur cluster binding"/>
    <property type="evidence" value="ECO:0007669"/>
    <property type="project" value="UniProtKB-KW"/>
</dbReference>
<comment type="cofactor">
    <cofactor evidence="14">
        <name>Mg(2+)</name>
        <dbReference type="ChEBI" id="CHEBI:18420"/>
    </cofactor>
</comment>
<comment type="caution">
    <text evidence="16">The sequence shown here is derived from an EMBL/GenBank/DDBJ whole genome shotgun (WGS) entry which is preliminary data.</text>
</comment>
<dbReference type="Gene3D" id="6.10.140.1030">
    <property type="match status" value="1"/>
</dbReference>
<evidence type="ECO:0000256" key="10">
    <source>
        <dbReference type="ARBA" id="ARBA00023004"/>
    </source>
</evidence>
<comment type="miscellaneous">
    <text evidence="14">Despite having conserved helicase domains, this subunit does not have helicase activity.</text>
</comment>
<dbReference type="GO" id="GO:0046872">
    <property type="term" value="F:metal ion binding"/>
    <property type="evidence" value="ECO:0007669"/>
    <property type="project" value="UniProtKB-KW"/>
</dbReference>
<organism evidence="16 17">
    <name type="scientific">Anaerosolibacter carboniphilus</name>
    <dbReference type="NCBI Taxonomy" id="1417629"/>
    <lineage>
        <taxon>Bacteria</taxon>
        <taxon>Bacillati</taxon>
        <taxon>Bacillota</taxon>
        <taxon>Clostridia</taxon>
        <taxon>Peptostreptococcales</taxon>
        <taxon>Thermotaleaceae</taxon>
        <taxon>Anaerosolibacter</taxon>
    </lineage>
</organism>
<keyword evidence="2 14" id="KW-0540">Nuclease</keyword>
<dbReference type="NCBIfam" id="TIGR02773">
    <property type="entry name" value="addB_Gpos"/>
    <property type="match status" value="1"/>
</dbReference>
<keyword evidence="11 14" id="KW-0411">Iron-sulfur</keyword>
<keyword evidence="5 14" id="KW-0227">DNA damage</keyword>
<protein>
    <recommendedName>
        <fullName evidence="14">ATP-dependent helicase/deoxyribonuclease subunit B</fullName>
        <ecNumber evidence="14">3.1.-.-</ecNumber>
    </recommendedName>
    <alternativeName>
        <fullName evidence="14">ATP-dependent helicase/nuclease subunit AddB</fullName>
    </alternativeName>
</protein>
<evidence type="ECO:0000259" key="15">
    <source>
        <dbReference type="PROSITE" id="PS51217"/>
    </source>
</evidence>
<dbReference type="InterPro" id="IPR027417">
    <property type="entry name" value="P-loop_NTPase"/>
</dbReference>
<gene>
    <name evidence="14" type="primary">addB</name>
    <name evidence="16" type="ORF">HNQ80_003795</name>
</gene>
<feature type="binding site" evidence="14">
    <location>
        <position position="768"/>
    </location>
    <ligand>
        <name>[4Fe-4S] cluster</name>
        <dbReference type="ChEBI" id="CHEBI:49883"/>
    </ligand>
</feature>
<comment type="similarity">
    <text evidence="14">Belongs to the helicase family. AddB/RexB type 1 subfamily.</text>
</comment>
<evidence type="ECO:0000256" key="8">
    <source>
        <dbReference type="ARBA" id="ARBA00022839"/>
    </source>
</evidence>
<reference evidence="16 17" key="1">
    <citation type="submission" date="2020-08" db="EMBL/GenBank/DDBJ databases">
        <title>Genomic Encyclopedia of Type Strains, Phase IV (KMG-IV): sequencing the most valuable type-strain genomes for metagenomic binning, comparative biology and taxonomic classification.</title>
        <authorList>
            <person name="Goeker M."/>
        </authorList>
    </citation>
    <scope>NUCLEOTIDE SEQUENCE [LARGE SCALE GENOMIC DNA]</scope>
    <source>
        <strain evidence="16 17">DSM 103526</strain>
    </source>
</reference>
<evidence type="ECO:0000256" key="7">
    <source>
        <dbReference type="ARBA" id="ARBA00022806"/>
    </source>
</evidence>
<dbReference type="Pfam" id="PF21445">
    <property type="entry name" value="ADDB_N"/>
    <property type="match status" value="1"/>
</dbReference>
<evidence type="ECO:0000256" key="13">
    <source>
        <dbReference type="ARBA" id="ARBA00023204"/>
    </source>
</evidence>
<accession>A0A841L3F3</accession>
<comment type="subunit">
    <text evidence="14">Heterodimer of AddA and AddB.</text>
</comment>
<evidence type="ECO:0000256" key="9">
    <source>
        <dbReference type="ARBA" id="ARBA00022840"/>
    </source>
</evidence>
<feature type="binding site" evidence="14">
    <location>
        <position position="1089"/>
    </location>
    <ligand>
        <name>[4Fe-4S] cluster</name>
        <dbReference type="ChEBI" id="CHEBI:49883"/>
    </ligand>
</feature>
<keyword evidence="1 14" id="KW-0004">4Fe-4S</keyword>
<dbReference type="EMBL" id="JACHEN010000026">
    <property type="protein sequence ID" value="MBB6217672.1"/>
    <property type="molecule type" value="Genomic_DNA"/>
</dbReference>
<comment type="cofactor">
    <cofactor evidence="14">
        <name>[4Fe-4S] cluster</name>
        <dbReference type="ChEBI" id="CHEBI:49883"/>
    </cofactor>
    <text evidence="14">Binds 1 [4Fe-4S] cluster.</text>
</comment>
<dbReference type="Pfam" id="PF12705">
    <property type="entry name" value="PDDEXK_1"/>
    <property type="match status" value="1"/>
</dbReference>
<dbReference type="GO" id="GO:0003690">
    <property type="term" value="F:double-stranded DNA binding"/>
    <property type="evidence" value="ECO:0007669"/>
    <property type="project" value="UniProtKB-UniRule"/>
</dbReference>
<evidence type="ECO:0000256" key="2">
    <source>
        <dbReference type="ARBA" id="ARBA00022722"/>
    </source>
</evidence>
<keyword evidence="7 14" id="KW-0347">Helicase</keyword>
<dbReference type="SUPFAM" id="SSF52540">
    <property type="entry name" value="P-loop containing nucleoside triphosphate hydrolases"/>
    <property type="match status" value="1"/>
</dbReference>
<evidence type="ECO:0000256" key="14">
    <source>
        <dbReference type="HAMAP-Rule" id="MF_01452"/>
    </source>
</evidence>
<dbReference type="PANTHER" id="PTHR30591">
    <property type="entry name" value="RECBCD ENZYME SUBUNIT RECC"/>
    <property type="match status" value="1"/>
</dbReference>
<keyword evidence="17" id="KW-1185">Reference proteome</keyword>
<evidence type="ECO:0000256" key="5">
    <source>
        <dbReference type="ARBA" id="ARBA00022763"/>
    </source>
</evidence>
<keyword evidence="8 14" id="KW-0269">Exonuclease</keyword>
<name>A0A841L3F3_9FIRM</name>
<dbReference type="InterPro" id="IPR014017">
    <property type="entry name" value="DNA_helicase_UvrD-like_C"/>
</dbReference>
<dbReference type="InterPro" id="IPR011604">
    <property type="entry name" value="PDDEXK-like_dom_sf"/>
</dbReference>
<evidence type="ECO:0000256" key="11">
    <source>
        <dbReference type="ARBA" id="ARBA00023014"/>
    </source>
</evidence>
<dbReference type="Proteomes" id="UP000579281">
    <property type="component" value="Unassembled WGS sequence"/>
</dbReference>
<evidence type="ECO:0000256" key="6">
    <source>
        <dbReference type="ARBA" id="ARBA00022801"/>
    </source>
</evidence>
<dbReference type="GO" id="GO:0000724">
    <property type="term" value="P:double-strand break repair via homologous recombination"/>
    <property type="evidence" value="ECO:0007669"/>
    <property type="project" value="UniProtKB-UniRule"/>
</dbReference>
<keyword evidence="10 14" id="KW-0408">Iron</keyword>
<feature type="domain" description="UvrD-like helicase C-terminal" evidence="15">
    <location>
        <begin position="264"/>
        <end position="568"/>
    </location>
</feature>
<dbReference type="EC" id="3.1.-.-" evidence="14"/>
<dbReference type="GO" id="GO:0005524">
    <property type="term" value="F:ATP binding"/>
    <property type="evidence" value="ECO:0007669"/>
    <property type="project" value="UniProtKB-UniRule"/>
</dbReference>
<dbReference type="HAMAP" id="MF_01452">
    <property type="entry name" value="AddB_type1"/>
    <property type="match status" value="1"/>
</dbReference>
<keyword evidence="12 14" id="KW-0238">DNA-binding</keyword>